<feature type="transmembrane region" description="Helical" evidence="10">
    <location>
        <begin position="68"/>
        <end position="86"/>
    </location>
</feature>
<keyword evidence="7" id="KW-0067">ATP-binding</keyword>
<keyword evidence="4" id="KW-0808">Transferase</keyword>
<evidence type="ECO:0000256" key="4">
    <source>
        <dbReference type="ARBA" id="ARBA00022679"/>
    </source>
</evidence>
<evidence type="ECO:0000256" key="5">
    <source>
        <dbReference type="ARBA" id="ARBA00022741"/>
    </source>
</evidence>
<evidence type="ECO:0000256" key="10">
    <source>
        <dbReference type="SAM" id="Phobius"/>
    </source>
</evidence>
<dbReference type="RefSeq" id="WP_239125570.1">
    <property type="nucleotide sequence ID" value="NZ_BONF01000009.1"/>
</dbReference>
<evidence type="ECO:0000259" key="12">
    <source>
        <dbReference type="Pfam" id="PF07730"/>
    </source>
</evidence>
<keyword evidence="6 13" id="KW-0418">Kinase</keyword>
<dbReference type="Gene3D" id="3.30.565.10">
    <property type="entry name" value="Histidine kinase-like ATPase, C-terminal domain"/>
    <property type="match status" value="1"/>
</dbReference>
<dbReference type="InterPro" id="IPR050482">
    <property type="entry name" value="Sensor_HK_TwoCompSys"/>
</dbReference>
<evidence type="ECO:0000256" key="6">
    <source>
        <dbReference type="ARBA" id="ARBA00022777"/>
    </source>
</evidence>
<evidence type="ECO:0000313" key="14">
    <source>
        <dbReference type="Proteomes" id="UP000601223"/>
    </source>
</evidence>
<dbReference type="GO" id="GO:0005524">
    <property type="term" value="F:ATP binding"/>
    <property type="evidence" value="ECO:0007669"/>
    <property type="project" value="UniProtKB-KW"/>
</dbReference>
<keyword evidence="5" id="KW-0547">Nucleotide-binding</keyword>
<feature type="transmembrane region" description="Helical" evidence="10">
    <location>
        <begin position="41"/>
        <end position="62"/>
    </location>
</feature>
<dbReference type="InterPro" id="IPR036890">
    <property type="entry name" value="HATPase_C_sf"/>
</dbReference>
<dbReference type="InterPro" id="IPR003594">
    <property type="entry name" value="HATPase_dom"/>
</dbReference>
<reference evidence="13 14" key="1">
    <citation type="submission" date="2021-01" db="EMBL/GenBank/DDBJ databases">
        <title>Whole genome shotgun sequence of Catellatospora bangladeshensis NBRC 107357.</title>
        <authorList>
            <person name="Komaki H."/>
            <person name="Tamura T."/>
        </authorList>
    </citation>
    <scope>NUCLEOTIDE SEQUENCE [LARGE SCALE GENOMIC DNA]</scope>
    <source>
        <strain evidence="13 14">NBRC 107357</strain>
    </source>
</reference>
<organism evidence="13 14">
    <name type="scientific">Catellatospora bangladeshensis</name>
    <dbReference type="NCBI Taxonomy" id="310355"/>
    <lineage>
        <taxon>Bacteria</taxon>
        <taxon>Bacillati</taxon>
        <taxon>Actinomycetota</taxon>
        <taxon>Actinomycetes</taxon>
        <taxon>Micromonosporales</taxon>
        <taxon>Micromonosporaceae</taxon>
        <taxon>Catellatospora</taxon>
    </lineage>
</organism>
<comment type="caution">
    <text evidence="13">The sequence shown here is derived from an EMBL/GenBank/DDBJ whole genome shotgun (WGS) entry which is preliminary data.</text>
</comment>
<dbReference type="GO" id="GO:0016020">
    <property type="term" value="C:membrane"/>
    <property type="evidence" value="ECO:0007669"/>
    <property type="project" value="InterPro"/>
</dbReference>
<feature type="domain" description="Histidine kinase/HSP90-like ATPase" evidence="11">
    <location>
        <begin position="319"/>
        <end position="407"/>
    </location>
</feature>
<evidence type="ECO:0000256" key="3">
    <source>
        <dbReference type="ARBA" id="ARBA00022553"/>
    </source>
</evidence>
<name>A0A8J3JGU7_9ACTN</name>
<comment type="catalytic activity">
    <reaction evidence="1">
        <text>ATP + protein L-histidine = ADP + protein N-phospho-L-histidine.</text>
        <dbReference type="EC" id="2.7.13.3"/>
    </reaction>
</comment>
<evidence type="ECO:0000256" key="9">
    <source>
        <dbReference type="SAM" id="Coils"/>
    </source>
</evidence>
<dbReference type="Pfam" id="PF07730">
    <property type="entry name" value="HisKA_3"/>
    <property type="match status" value="1"/>
</dbReference>
<evidence type="ECO:0000313" key="13">
    <source>
        <dbReference type="EMBL" id="GIF80416.1"/>
    </source>
</evidence>
<keyword evidence="8" id="KW-0902">Two-component regulatory system</keyword>
<dbReference type="PANTHER" id="PTHR24421:SF10">
    <property type="entry name" value="NITRATE_NITRITE SENSOR PROTEIN NARQ"/>
    <property type="match status" value="1"/>
</dbReference>
<feature type="coiled-coil region" evidence="9">
    <location>
        <begin position="184"/>
        <end position="211"/>
    </location>
</feature>
<keyword evidence="10" id="KW-0812">Transmembrane</keyword>
<keyword evidence="10" id="KW-0472">Membrane</keyword>
<proteinExistence type="predicted"/>
<gene>
    <name evidence="13" type="ORF">Cba03nite_17650</name>
</gene>
<dbReference type="CDD" id="cd16917">
    <property type="entry name" value="HATPase_UhpB-NarQ-NarX-like"/>
    <property type="match status" value="1"/>
</dbReference>
<dbReference type="SUPFAM" id="SSF55874">
    <property type="entry name" value="ATPase domain of HSP90 chaperone/DNA topoisomerase II/histidine kinase"/>
    <property type="match status" value="1"/>
</dbReference>
<dbReference type="GO" id="GO:0000155">
    <property type="term" value="F:phosphorelay sensor kinase activity"/>
    <property type="evidence" value="ECO:0007669"/>
    <property type="project" value="InterPro"/>
</dbReference>
<feature type="transmembrane region" description="Helical" evidence="10">
    <location>
        <begin position="162"/>
        <end position="179"/>
    </location>
</feature>
<dbReference type="EMBL" id="BONF01000009">
    <property type="protein sequence ID" value="GIF80416.1"/>
    <property type="molecule type" value="Genomic_DNA"/>
</dbReference>
<dbReference type="InterPro" id="IPR011712">
    <property type="entry name" value="Sig_transdc_His_kin_sub3_dim/P"/>
</dbReference>
<feature type="transmembrane region" description="Helical" evidence="10">
    <location>
        <begin position="117"/>
        <end position="134"/>
    </location>
</feature>
<dbReference type="Proteomes" id="UP000601223">
    <property type="component" value="Unassembled WGS sequence"/>
</dbReference>
<evidence type="ECO:0000256" key="2">
    <source>
        <dbReference type="ARBA" id="ARBA00012438"/>
    </source>
</evidence>
<dbReference type="GO" id="GO:0046983">
    <property type="term" value="F:protein dimerization activity"/>
    <property type="evidence" value="ECO:0007669"/>
    <property type="project" value="InterPro"/>
</dbReference>
<keyword evidence="14" id="KW-1185">Reference proteome</keyword>
<keyword evidence="9" id="KW-0175">Coiled coil</keyword>
<evidence type="ECO:0000259" key="11">
    <source>
        <dbReference type="Pfam" id="PF02518"/>
    </source>
</evidence>
<dbReference type="Gene3D" id="1.20.5.1930">
    <property type="match status" value="1"/>
</dbReference>
<evidence type="ECO:0000256" key="8">
    <source>
        <dbReference type="ARBA" id="ARBA00023012"/>
    </source>
</evidence>
<feature type="domain" description="Signal transduction histidine kinase subgroup 3 dimerisation and phosphoacceptor" evidence="12">
    <location>
        <begin position="208"/>
        <end position="273"/>
    </location>
</feature>
<dbReference type="PANTHER" id="PTHR24421">
    <property type="entry name" value="NITRATE/NITRITE SENSOR PROTEIN NARX-RELATED"/>
    <property type="match status" value="1"/>
</dbReference>
<evidence type="ECO:0000256" key="7">
    <source>
        <dbReference type="ARBA" id="ARBA00022840"/>
    </source>
</evidence>
<protein>
    <recommendedName>
        <fullName evidence="2">histidine kinase</fullName>
        <ecNumber evidence="2">2.7.13.3</ecNumber>
    </recommendedName>
</protein>
<dbReference type="EC" id="2.7.13.3" evidence="2"/>
<keyword evidence="3" id="KW-0597">Phosphoprotein</keyword>
<dbReference type="AlphaFoldDB" id="A0A8J3JGU7"/>
<evidence type="ECO:0000256" key="1">
    <source>
        <dbReference type="ARBA" id="ARBA00000085"/>
    </source>
</evidence>
<accession>A0A8J3JGU7</accession>
<keyword evidence="10" id="KW-1133">Transmembrane helix</keyword>
<dbReference type="Pfam" id="PF02518">
    <property type="entry name" value="HATPase_c"/>
    <property type="match status" value="1"/>
</dbReference>
<sequence length="411" mass="43955">MERETRRPRGGQSLAGLRRMAFGPDYPPTGTPRPRWARLRLFAAPVLLLALVGLTAAAGEYLSDNRGMSGGTTLVLAVAGTAPAALAPYRPLWAWRLAFLAQFAGTAGFTATESWPWNPVQILACLFVLFLVAVRAEPAVSAWCFLLSLLPVWMYVPNRANAWGVTVLFTALLLVGDQVRRRRRSQQELAVQAERSELEQAKRAVLEERTRIARELHDVVAHSMSMIAVRAETAPYRLPELPDSAREEFTEIAGSARAALDDMRRLLTVLRQSGDRALTAPQPGLAELAQLVEDARAAGIDAVLAANVPTGAVGEAVALTAYRIVQEALANAARYAPGARVEVAVSGVPDGLSVLVRNGPARGTPERPARGGHGLVGMRERVHILGGELSAQATGDGGFAVTARLPHGGVL</sequence>